<dbReference type="SUPFAM" id="SSF52467">
    <property type="entry name" value="DHS-like NAD/FAD-binding domain"/>
    <property type="match status" value="1"/>
</dbReference>
<gene>
    <name evidence="4" type="ORF">AAAX94_10870</name>
</gene>
<keyword evidence="2" id="KW-0479">Metal-binding</keyword>
<comment type="caution">
    <text evidence="2">Lacks conserved residue(s) required for the propagation of feature annotation.</text>
</comment>
<dbReference type="Proteomes" id="UP001470752">
    <property type="component" value="Unassembled WGS sequence"/>
</dbReference>
<keyword evidence="5" id="KW-1185">Reference proteome</keyword>
<proteinExistence type="predicted"/>
<feature type="binding site" evidence="2">
    <location>
        <position position="152"/>
    </location>
    <ligand>
        <name>Zn(2+)</name>
        <dbReference type="ChEBI" id="CHEBI:29105"/>
    </ligand>
</feature>
<feature type="binding site" evidence="2">
    <location>
        <position position="199"/>
    </location>
    <ligand>
        <name>Zn(2+)</name>
        <dbReference type="ChEBI" id="CHEBI:29105"/>
    </ligand>
</feature>
<feature type="binding site" evidence="2">
    <location>
        <position position="202"/>
    </location>
    <ligand>
        <name>Zn(2+)</name>
        <dbReference type="ChEBI" id="CHEBI:29105"/>
    </ligand>
</feature>
<keyword evidence="1" id="KW-0520">NAD</keyword>
<dbReference type="Gene3D" id="3.40.50.1220">
    <property type="entry name" value="TPP-binding domain"/>
    <property type="match status" value="1"/>
</dbReference>
<name>A0ABV1CMK8_9FIRM</name>
<dbReference type="PROSITE" id="PS50305">
    <property type="entry name" value="SIRTUIN"/>
    <property type="match status" value="1"/>
</dbReference>
<feature type="binding site" evidence="2">
    <location>
        <position position="148"/>
    </location>
    <ligand>
        <name>Zn(2+)</name>
        <dbReference type="ChEBI" id="CHEBI:29105"/>
    </ligand>
</feature>
<organism evidence="4 5">
    <name type="scientific">Blautia acetigignens</name>
    <dbReference type="NCBI Taxonomy" id="2981783"/>
    <lineage>
        <taxon>Bacteria</taxon>
        <taxon>Bacillati</taxon>
        <taxon>Bacillota</taxon>
        <taxon>Clostridia</taxon>
        <taxon>Lachnospirales</taxon>
        <taxon>Lachnospiraceae</taxon>
        <taxon>Blautia</taxon>
    </lineage>
</organism>
<reference evidence="4 5" key="1">
    <citation type="submission" date="2024-04" db="EMBL/GenBank/DDBJ databases">
        <title>Human intestinal bacterial collection.</title>
        <authorList>
            <person name="Pauvert C."/>
            <person name="Hitch T.C.A."/>
            <person name="Clavel T."/>
        </authorList>
    </citation>
    <scope>NUCLEOTIDE SEQUENCE [LARGE SCALE GENOMIC DNA]</scope>
    <source>
        <strain evidence="4 5">CLA-AA-H161</strain>
    </source>
</reference>
<feature type="domain" description="Deacetylase sirtuin-type" evidence="3">
    <location>
        <begin position="11"/>
        <end position="311"/>
    </location>
</feature>
<evidence type="ECO:0000259" key="3">
    <source>
        <dbReference type="PROSITE" id="PS50305"/>
    </source>
</evidence>
<dbReference type="InterPro" id="IPR026590">
    <property type="entry name" value="Ssirtuin_cat_dom"/>
</dbReference>
<evidence type="ECO:0000313" key="5">
    <source>
        <dbReference type="Proteomes" id="UP001470752"/>
    </source>
</evidence>
<evidence type="ECO:0000313" key="4">
    <source>
        <dbReference type="EMBL" id="MEQ2413513.1"/>
    </source>
</evidence>
<dbReference type="RefSeq" id="WP_349083820.1">
    <property type="nucleotide sequence ID" value="NZ_JBBNFW010000172.1"/>
</dbReference>
<keyword evidence="2" id="KW-0862">Zinc</keyword>
<protein>
    <submittedName>
        <fullName evidence="4">Sir2 silent information regulator family NAD-dependent deacetylase</fullName>
    </submittedName>
</protein>
<evidence type="ECO:0000256" key="1">
    <source>
        <dbReference type="ARBA" id="ARBA00023027"/>
    </source>
</evidence>
<accession>A0ABV1CMK8</accession>
<comment type="caution">
    <text evidence="4">The sequence shown here is derived from an EMBL/GenBank/DDBJ whole genome shotgun (WGS) entry which is preliminary data.</text>
</comment>
<dbReference type="EMBL" id="JBBNFW010000172">
    <property type="protein sequence ID" value="MEQ2413513.1"/>
    <property type="molecule type" value="Genomic_DNA"/>
</dbReference>
<dbReference type="InterPro" id="IPR029035">
    <property type="entry name" value="DHS-like_NAD/FAD-binding_dom"/>
</dbReference>
<sequence>MFLKRKMNDSTNSYSDKILQIKEKIGEADAVVIGAGAGFSTSAGFVYNGERFEKYFSDFRKKYGFSDMYAGGFYPYKTLEKHWGYWCRYIYNNRYMDAPRPVYQNLYDLVKEKDYFVLTTNVDHCFQKAGFDKNRIFYTQGDYGLFQCSEPCHKETYDNEDKIKKMVLSQGFQIKDGELQKPEDGEIKLTVPTGLIPYCPRCGKPMSMNLRSDQTFVEDNGWHRAAEKYEKFIQDHKKQKIVFLELGVGYNTPGIIKYPFWQMTSIFQHAFYVCLNQGEAYAPEEIRRKSVCMNEDIGVVLNNPFSSSITI</sequence>
<evidence type="ECO:0000256" key="2">
    <source>
        <dbReference type="PROSITE-ProRule" id="PRU00236"/>
    </source>
</evidence>